<dbReference type="GO" id="GO:0031314">
    <property type="term" value="C:extrinsic component of mitochondrial inner membrane"/>
    <property type="evidence" value="ECO:0007669"/>
    <property type="project" value="UniProtKB-UniRule"/>
</dbReference>
<dbReference type="NCBIfam" id="TIGR01988">
    <property type="entry name" value="Ubi-OHases"/>
    <property type="match status" value="1"/>
</dbReference>
<dbReference type="PROSITE" id="PS01304">
    <property type="entry name" value="UBIH"/>
    <property type="match status" value="1"/>
</dbReference>
<dbReference type="FunCoup" id="A0A3N4LJ88">
    <property type="interactions" value="409"/>
</dbReference>
<keyword evidence="10 11" id="KW-0472">Membrane</keyword>
<dbReference type="InterPro" id="IPR000689">
    <property type="entry name" value="UbQ_mOase_COQ6"/>
</dbReference>
<evidence type="ECO:0000256" key="7">
    <source>
        <dbReference type="ARBA" id="ARBA00023002"/>
    </source>
</evidence>
<keyword evidence="5 11" id="KW-0999">Mitochondrion inner membrane</keyword>
<comment type="function">
    <text evidence="11">FAD-dependent monooxygenase required for two non-consecutive steps during ubiquinone biosynthesis. Required for the C5-ring hydroxylation during ubiquinone biosynthesis by catalyzing the hydroxylation of 4-hydroxy-3-(all-trans-polyprenyl)benzoic acid to 3,4-dihydroxy-5-(all-trans-polyprenyl)benzoic acid. Also acts downstream of coq4, for the C1-hydroxylation during ubiquinone biosynthesis by catalyzing the hydroxylation of 2-methoxy-6-(all-trans-polyprenyl)phenol to 2-methoxy-6-(all-trans-polyprenyl)benzene-1,4-diol. The electrons required for the hydroxylation reaction are funneled indirectly to coq6 from NADPH via a ferredoxin/ferredoxin reductase system.</text>
</comment>
<dbReference type="FunFam" id="3.50.50.60:FF:000245">
    <property type="entry name" value="Ubiquinone biosynthesis monooxygenase COQ6, mitochondrial"/>
    <property type="match status" value="1"/>
</dbReference>
<dbReference type="PANTHER" id="PTHR43876">
    <property type="entry name" value="UBIQUINONE BIOSYNTHESIS MONOOXYGENASE COQ6, MITOCHONDRIAL"/>
    <property type="match status" value="1"/>
</dbReference>
<dbReference type="GO" id="GO:0016712">
    <property type="term" value="F:oxidoreductase activity, acting on paired donors, with incorporation or reduction of molecular oxygen, reduced flavin or flavoprotein as one donor, and incorporation of one atom of oxygen"/>
    <property type="evidence" value="ECO:0007669"/>
    <property type="project" value="UniProtKB-UniRule"/>
</dbReference>
<dbReference type="Pfam" id="PF01494">
    <property type="entry name" value="FAD_binding_3"/>
    <property type="match status" value="1"/>
</dbReference>
<evidence type="ECO:0000256" key="2">
    <source>
        <dbReference type="ARBA" id="ARBA00005349"/>
    </source>
</evidence>
<evidence type="ECO:0000256" key="11">
    <source>
        <dbReference type="HAMAP-Rule" id="MF_03193"/>
    </source>
</evidence>
<comment type="similarity">
    <text evidence="2 11">Belongs to the UbiH/COQ6 family.</text>
</comment>
<keyword evidence="6 11" id="KW-0274">FAD</keyword>
<organism evidence="13 14">
    <name type="scientific">Terfezia boudieri ATCC MYA-4762</name>
    <dbReference type="NCBI Taxonomy" id="1051890"/>
    <lineage>
        <taxon>Eukaryota</taxon>
        <taxon>Fungi</taxon>
        <taxon>Dikarya</taxon>
        <taxon>Ascomycota</taxon>
        <taxon>Pezizomycotina</taxon>
        <taxon>Pezizomycetes</taxon>
        <taxon>Pezizales</taxon>
        <taxon>Pezizaceae</taxon>
        <taxon>Terfezia</taxon>
    </lineage>
</organism>
<dbReference type="SUPFAM" id="SSF51905">
    <property type="entry name" value="FAD/NAD(P)-binding domain"/>
    <property type="match status" value="1"/>
</dbReference>
<protein>
    <recommendedName>
        <fullName evidence="11">Ubiquinone biosynthesis monooxygenase COQ6, mitochondrial</fullName>
        <ecNumber evidence="11">1.14.15.45</ecNumber>
    </recommendedName>
    <alternativeName>
        <fullName evidence="11">2-methoxy-6-polyprenolphenol 4-hydroxylase</fullName>
        <ecNumber evidence="11">1.14.15.46</ecNumber>
    </alternativeName>
</protein>
<dbReference type="GO" id="GO:0071949">
    <property type="term" value="F:FAD binding"/>
    <property type="evidence" value="ECO:0007669"/>
    <property type="project" value="InterPro"/>
</dbReference>
<dbReference type="InterPro" id="IPR002938">
    <property type="entry name" value="FAD-bd"/>
</dbReference>
<proteinExistence type="inferred from homology"/>
<dbReference type="AlphaFoldDB" id="A0A3N4LJ88"/>
<dbReference type="InParanoid" id="A0A3N4LJ88"/>
<evidence type="ECO:0000256" key="6">
    <source>
        <dbReference type="ARBA" id="ARBA00022827"/>
    </source>
</evidence>
<dbReference type="GO" id="GO:0120538">
    <property type="term" value="F:2-methoxy-6-polyprenolphenol 4-hydroxylase activity"/>
    <property type="evidence" value="ECO:0007669"/>
    <property type="project" value="UniProtKB-EC"/>
</dbReference>
<dbReference type="OrthoDB" id="683240at2759"/>
<comment type="subunit">
    <text evidence="11">Component of a multi-subunit COQ enzyme complex, composed of at least COQ3, COQ4, COQ5, COQ6, COQ7 and COQ9.</text>
</comment>
<comment type="catalytic activity">
    <reaction evidence="11">
        <text>a 4-hydroxy-3-(all-trans-polyprenyl)benzoate + 2 reduced [2Fe-2S]-[ferredoxin] + O2 + 2 H(+) = a 3,4-dihydroxy-5-(all-trans-polyprenyl)benzoate + 2 oxidized [2Fe-2S]-[ferredoxin] + H2O</text>
        <dbReference type="Rhea" id="RHEA:81195"/>
        <dbReference type="Rhea" id="RHEA-COMP:9514"/>
        <dbReference type="Rhea" id="RHEA-COMP:10000"/>
        <dbReference type="Rhea" id="RHEA-COMP:10001"/>
        <dbReference type="Rhea" id="RHEA-COMP:10930"/>
        <dbReference type="ChEBI" id="CHEBI:15377"/>
        <dbReference type="ChEBI" id="CHEBI:15378"/>
        <dbReference type="ChEBI" id="CHEBI:15379"/>
        <dbReference type="ChEBI" id="CHEBI:33737"/>
        <dbReference type="ChEBI" id="CHEBI:33738"/>
        <dbReference type="ChEBI" id="CHEBI:64694"/>
        <dbReference type="ChEBI" id="CHEBI:78396"/>
        <dbReference type="EC" id="1.14.15.45"/>
    </reaction>
</comment>
<dbReference type="InterPro" id="IPR051205">
    <property type="entry name" value="UbiH/COQ6_monooxygenase"/>
</dbReference>
<dbReference type="GO" id="GO:0106364">
    <property type="term" value="F:4-hydroxy-3-all-trans-polyprenylbenzoate oxygenase activity"/>
    <property type="evidence" value="ECO:0007669"/>
    <property type="project" value="UniProtKB-EC"/>
</dbReference>
<dbReference type="Proteomes" id="UP000267821">
    <property type="component" value="Unassembled WGS sequence"/>
</dbReference>
<dbReference type="EC" id="1.14.15.46" evidence="11"/>
<comment type="catalytic activity">
    <reaction evidence="11">
        <text>a 2-methoxy-6-(all-trans-polyprenyl)phenol + 2 reduced [2Fe-2S]-[ferredoxin] + O2 + 2 H(+) = a 2-methoxy-6-(all-trans-polyprenyl)benzene-1,4-diol + 2 oxidized [2Fe-2S]-[ferredoxin] + H2O</text>
        <dbReference type="Rhea" id="RHEA:81183"/>
        <dbReference type="Rhea" id="RHEA-COMP:9551"/>
        <dbReference type="Rhea" id="RHEA-COMP:10000"/>
        <dbReference type="Rhea" id="RHEA-COMP:10001"/>
        <dbReference type="Rhea" id="RHEA-COMP:10858"/>
        <dbReference type="ChEBI" id="CHEBI:15377"/>
        <dbReference type="ChEBI" id="CHEBI:15378"/>
        <dbReference type="ChEBI" id="CHEBI:15379"/>
        <dbReference type="ChEBI" id="CHEBI:33737"/>
        <dbReference type="ChEBI" id="CHEBI:33738"/>
        <dbReference type="ChEBI" id="CHEBI:62731"/>
        <dbReference type="ChEBI" id="CHEBI:84166"/>
        <dbReference type="EC" id="1.14.15.46"/>
    </reaction>
</comment>
<evidence type="ECO:0000256" key="5">
    <source>
        <dbReference type="ARBA" id="ARBA00022792"/>
    </source>
</evidence>
<accession>A0A3N4LJ88</accession>
<dbReference type="PANTHER" id="PTHR43876:SF7">
    <property type="entry name" value="UBIQUINONE BIOSYNTHESIS MONOOXYGENASE COQ6, MITOCHONDRIAL"/>
    <property type="match status" value="1"/>
</dbReference>
<dbReference type="FunFam" id="3.50.50.60:FF:000021">
    <property type="entry name" value="Ubiquinone biosynthesis monooxygenase COQ6"/>
    <property type="match status" value="1"/>
</dbReference>
<keyword evidence="7 11" id="KW-0560">Oxidoreductase</keyword>
<evidence type="ECO:0000259" key="12">
    <source>
        <dbReference type="Pfam" id="PF01494"/>
    </source>
</evidence>
<sequence length="487" mass="52398">MNSARLVGLYSAGRIPRTRLRWGSIQRSLQSRFYSDIHDVVVVGGGPAGLSLTTALRSSSVTSHLKVALIEGMDLGSSRGWEPVEGIYSNRVSSLTPGSVGFLTDIGAWHHVDRARVQPYNAMKVWDGVSGTNIDFNWDAPNSPYTATATSGTIAYMTENINLTHGLISRLDKLGGVEVLDKMKVEGITNGIDDGEVDLSSWPVVEVSGGRRLIARLLVGADGANSPVRRWAEVESRGWDYGKMGVVATLQLQGSGVERQKTAYQRFLPTGPVAFLPLPGDFATLVWSTTPKQAAQLKSLPPAKLVALVNAAFRLSHVDLQYYESEAPADLADDIAWRENDTPVDESRVPPRVIGVQDGSVAAFPLKMRHADTYIAERVALVGDAAHTIHPLAGQGLNQGIGDTQSLMRAIEHAVLHGQDIGAVLSLEKYVSERYASNHILLGVVDKLHKLYGTDAAPVVALRSVGLGIVNRLGPLKGFFMTQAAGI</sequence>
<dbReference type="InterPro" id="IPR018168">
    <property type="entry name" value="Ubi_Hdrlase_CS"/>
</dbReference>
<keyword evidence="8 11" id="KW-0503">Monooxygenase</keyword>
<dbReference type="EMBL" id="ML121549">
    <property type="protein sequence ID" value="RPB22836.1"/>
    <property type="molecule type" value="Genomic_DNA"/>
</dbReference>
<evidence type="ECO:0000256" key="8">
    <source>
        <dbReference type="ARBA" id="ARBA00023033"/>
    </source>
</evidence>
<evidence type="ECO:0000256" key="1">
    <source>
        <dbReference type="ARBA" id="ARBA00001974"/>
    </source>
</evidence>
<keyword evidence="13" id="KW-0830">Ubiquinone</keyword>
<keyword evidence="9 11" id="KW-0496">Mitochondrion</keyword>
<evidence type="ECO:0000256" key="4">
    <source>
        <dbReference type="ARBA" id="ARBA00022688"/>
    </source>
</evidence>
<dbReference type="Gene3D" id="3.50.50.60">
    <property type="entry name" value="FAD/NAD(P)-binding domain"/>
    <property type="match status" value="2"/>
</dbReference>
<reference evidence="13 14" key="1">
    <citation type="journal article" date="2018" name="Nat. Ecol. Evol.">
        <title>Pezizomycetes genomes reveal the molecular basis of ectomycorrhizal truffle lifestyle.</title>
        <authorList>
            <person name="Murat C."/>
            <person name="Payen T."/>
            <person name="Noel B."/>
            <person name="Kuo A."/>
            <person name="Morin E."/>
            <person name="Chen J."/>
            <person name="Kohler A."/>
            <person name="Krizsan K."/>
            <person name="Balestrini R."/>
            <person name="Da Silva C."/>
            <person name="Montanini B."/>
            <person name="Hainaut M."/>
            <person name="Levati E."/>
            <person name="Barry K.W."/>
            <person name="Belfiori B."/>
            <person name="Cichocki N."/>
            <person name="Clum A."/>
            <person name="Dockter R.B."/>
            <person name="Fauchery L."/>
            <person name="Guy J."/>
            <person name="Iotti M."/>
            <person name="Le Tacon F."/>
            <person name="Lindquist E.A."/>
            <person name="Lipzen A."/>
            <person name="Malagnac F."/>
            <person name="Mello A."/>
            <person name="Molinier V."/>
            <person name="Miyauchi S."/>
            <person name="Poulain J."/>
            <person name="Riccioni C."/>
            <person name="Rubini A."/>
            <person name="Sitrit Y."/>
            <person name="Splivallo R."/>
            <person name="Traeger S."/>
            <person name="Wang M."/>
            <person name="Zifcakova L."/>
            <person name="Wipf D."/>
            <person name="Zambonelli A."/>
            <person name="Paolocci F."/>
            <person name="Nowrousian M."/>
            <person name="Ottonello S."/>
            <person name="Baldrian P."/>
            <person name="Spatafora J.W."/>
            <person name="Henrissat B."/>
            <person name="Nagy L.G."/>
            <person name="Aury J.M."/>
            <person name="Wincker P."/>
            <person name="Grigoriev I.V."/>
            <person name="Bonfante P."/>
            <person name="Martin F.M."/>
        </authorList>
    </citation>
    <scope>NUCLEOTIDE SEQUENCE [LARGE SCALE GENOMIC DNA]</scope>
    <source>
        <strain evidence="13 14">ATCC MYA-4762</strain>
    </source>
</reference>
<gene>
    <name evidence="11" type="primary">COQ6</name>
    <name evidence="13" type="ORF">L211DRAFT_839206</name>
</gene>
<evidence type="ECO:0000256" key="9">
    <source>
        <dbReference type="ARBA" id="ARBA00023128"/>
    </source>
</evidence>
<keyword evidence="14" id="KW-1185">Reference proteome</keyword>
<comment type="subcellular location">
    <subcellularLocation>
        <location evidence="11">Mitochondrion inner membrane</location>
        <topology evidence="11">Peripheral membrane protein</topology>
        <orientation evidence="11">Matrix side</orientation>
    </subcellularLocation>
</comment>
<comment type="cofactor">
    <cofactor evidence="1 11">
        <name>FAD</name>
        <dbReference type="ChEBI" id="CHEBI:57692"/>
    </cofactor>
</comment>
<dbReference type="InterPro" id="IPR036188">
    <property type="entry name" value="FAD/NAD-bd_sf"/>
</dbReference>
<dbReference type="EC" id="1.14.15.45" evidence="11"/>
<dbReference type="PRINTS" id="PR00420">
    <property type="entry name" value="RNGMNOXGNASE"/>
</dbReference>
<dbReference type="HAMAP" id="MF_03193">
    <property type="entry name" value="COQ6_monooxygenase"/>
    <property type="match status" value="1"/>
</dbReference>
<comment type="pathway">
    <text evidence="11">Cofactor biosynthesis; ubiquinone biosynthesis.</text>
</comment>
<dbReference type="InterPro" id="IPR010971">
    <property type="entry name" value="UbiH/COQ6"/>
</dbReference>
<name>A0A3N4LJ88_9PEZI</name>
<evidence type="ECO:0000256" key="10">
    <source>
        <dbReference type="ARBA" id="ARBA00023136"/>
    </source>
</evidence>
<evidence type="ECO:0000313" key="13">
    <source>
        <dbReference type="EMBL" id="RPB22836.1"/>
    </source>
</evidence>
<evidence type="ECO:0000256" key="3">
    <source>
        <dbReference type="ARBA" id="ARBA00022630"/>
    </source>
</evidence>
<keyword evidence="4 11" id="KW-0831">Ubiquinone biosynthesis</keyword>
<dbReference type="UniPathway" id="UPA00232"/>
<feature type="domain" description="FAD-binding" evidence="12">
    <location>
        <begin position="39"/>
        <end position="435"/>
    </location>
</feature>
<evidence type="ECO:0000313" key="14">
    <source>
        <dbReference type="Proteomes" id="UP000267821"/>
    </source>
</evidence>
<keyword evidence="3 11" id="KW-0285">Flavoprotein</keyword>
<dbReference type="STRING" id="1051890.A0A3N4LJ88"/>